<evidence type="ECO:0000313" key="2">
    <source>
        <dbReference type="Proteomes" id="UP000198611"/>
    </source>
</evidence>
<protein>
    <submittedName>
        <fullName evidence="1">Uncharacterized protein</fullName>
    </submittedName>
</protein>
<dbReference type="Gene3D" id="2.60.320.10">
    <property type="entry name" value="N-utilization substance G protein NusG, insert domain"/>
    <property type="match status" value="1"/>
</dbReference>
<dbReference type="AlphaFoldDB" id="A0A1I1SH25"/>
<reference evidence="1 2" key="1">
    <citation type="submission" date="2016-10" db="EMBL/GenBank/DDBJ databases">
        <authorList>
            <person name="de Groot N.N."/>
        </authorList>
    </citation>
    <scope>NUCLEOTIDE SEQUENCE [LARGE SCALE GENOMIC DNA]</scope>
    <source>
        <strain evidence="1 2">HL3</strain>
    </source>
</reference>
<evidence type="ECO:0000313" key="1">
    <source>
        <dbReference type="EMBL" id="SFD45632.1"/>
    </source>
</evidence>
<organism evidence="1 2">
    <name type="scientific">Thiohalospira halophila DSM 15071</name>
    <dbReference type="NCBI Taxonomy" id="1123397"/>
    <lineage>
        <taxon>Bacteria</taxon>
        <taxon>Pseudomonadati</taxon>
        <taxon>Pseudomonadota</taxon>
        <taxon>Gammaproteobacteria</taxon>
        <taxon>Thiohalospirales</taxon>
        <taxon>Thiohalospiraceae</taxon>
        <taxon>Thiohalospira</taxon>
    </lineage>
</organism>
<sequence>MSRIRTELRRPRIGDWSILLAAGALVTALWLAGPAGEGTRAEVRVDDTVVARLDLRQPGTYTIDGRLGPSVLEVADGAVRFVDSACSTHRCVASGAHSHAGEVAACLPNRVTVAVRGGRGDYDTLHY</sequence>
<dbReference type="Pfam" id="PF07009">
    <property type="entry name" value="NusG_II"/>
    <property type="match status" value="1"/>
</dbReference>
<dbReference type="OrthoDB" id="47603at2"/>
<dbReference type="Proteomes" id="UP000198611">
    <property type="component" value="Unassembled WGS sequence"/>
</dbReference>
<dbReference type="CDD" id="cd09910">
    <property type="entry name" value="NGN-insert_like"/>
    <property type="match status" value="1"/>
</dbReference>
<dbReference type="RefSeq" id="WP_093428333.1">
    <property type="nucleotide sequence ID" value="NZ_FOMJ01000005.1"/>
</dbReference>
<dbReference type="STRING" id="1123397.SAMN05660831_01690"/>
<accession>A0A1I1SH25</accession>
<dbReference type="InterPro" id="IPR038690">
    <property type="entry name" value="NusG_2_sf"/>
</dbReference>
<name>A0A1I1SH25_9GAMM</name>
<keyword evidence="2" id="KW-1185">Reference proteome</keyword>
<gene>
    <name evidence="1" type="ORF">SAMN05660831_01690</name>
</gene>
<dbReference type="EMBL" id="FOMJ01000005">
    <property type="protein sequence ID" value="SFD45632.1"/>
    <property type="molecule type" value="Genomic_DNA"/>
</dbReference>
<proteinExistence type="predicted"/>